<protein>
    <submittedName>
        <fullName evidence="2">DUF2834 domain-containing protein</fullName>
    </submittedName>
</protein>
<feature type="transmembrane region" description="Helical" evidence="1">
    <location>
        <begin position="20"/>
        <end position="42"/>
    </location>
</feature>
<organism evidence="2 3">
    <name type="scientific">Pseudoalteromonas spongiae</name>
    <dbReference type="NCBI Taxonomy" id="298657"/>
    <lineage>
        <taxon>Bacteria</taxon>
        <taxon>Pseudomonadati</taxon>
        <taxon>Pseudomonadota</taxon>
        <taxon>Gammaproteobacteria</taxon>
        <taxon>Alteromonadales</taxon>
        <taxon>Pseudoalteromonadaceae</taxon>
        <taxon>Pseudoalteromonas</taxon>
    </lineage>
</organism>
<keyword evidence="3" id="KW-1185">Reference proteome</keyword>
<evidence type="ECO:0000313" key="2">
    <source>
        <dbReference type="EMBL" id="MEI4551500.1"/>
    </source>
</evidence>
<feature type="transmembrane region" description="Helical" evidence="1">
    <location>
        <begin position="62"/>
        <end position="81"/>
    </location>
</feature>
<dbReference type="RefSeq" id="WP_336436467.1">
    <property type="nucleotide sequence ID" value="NZ_JBAWKS010000002.1"/>
</dbReference>
<comment type="caution">
    <text evidence="2">The sequence shown here is derived from an EMBL/GenBank/DDBJ whole genome shotgun (WGS) entry which is preliminary data.</text>
</comment>
<accession>A0ABU8EXP1</accession>
<dbReference type="Proteomes" id="UP001382455">
    <property type="component" value="Unassembled WGS sequence"/>
</dbReference>
<evidence type="ECO:0000256" key="1">
    <source>
        <dbReference type="SAM" id="Phobius"/>
    </source>
</evidence>
<gene>
    <name evidence="2" type="ORF">WAE96_17620</name>
</gene>
<keyword evidence="1" id="KW-0472">Membrane</keyword>
<dbReference type="InterPro" id="IPR021362">
    <property type="entry name" value="DUF2834"/>
</dbReference>
<proteinExistence type="predicted"/>
<keyword evidence="1" id="KW-1133">Transmembrane helix</keyword>
<dbReference type="EMBL" id="JBAWKS010000002">
    <property type="protein sequence ID" value="MEI4551500.1"/>
    <property type="molecule type" value="Genomic_DNA"/>
</dbReference>
<sequence length="128" mass="14440">MANIGYRTKHEMDVQHNMKYFYLAAALLGSIIPYGAFLPWLIENGVNISLFFEAAMANPISLFAWLDVLIAAITLIVFIIVDAKTNKVAYWYLALVGTLCMGVSCGLPLYLYLRTREQNTRLTHAKSF</sequence>
<reference evidence="2 3" key="1">
    <citation type="submission" date="2023-12" db="EMBL/GenBank/DDBJ databases">
        <title>Friends and Foes: Symbiotic and Algicidal bacterial influence on Karenia brevis blooms.</title>
        <authorList>
            <person name="Fei C."/>
            <person name="Mohamed A.R."/>
            <person name="Booker A."/>
            <person name="Arshad M."/>
            <person name="Klass S."/>
            <person name="Ahn S."/>
            <person name="Gilbert P.M."/>
            <person name="Heil C.A."/>
            <person name="Martinez J.M."/>
            <person name="Amin S.A."/>
        </authorList>
    </citation>
    <scope>NUCLEOTIDE SEQUENCE [LARGE SCALE GENOMIC DNA]</scope>
    <source>
        <strain evidence="2 3">CE15</strain>
    </source>
</reference>
<evidence type="ECO:0000313" key="3">
    <source>
        <dbReference type="Proteomes" id="UP001382455"/>
    </source>
</evidence>
<dbReference type="Pfam" id="PF11196">
    <property type="entry name" value="DUF2834"/>
    <property type="match status" value="1"/>
</dbReference>
<name>A0ABU8EXP1_9GAMM</name>
<keyword evidence="1" id="KW-0812">Transmembrane</keyword>
<feature type="transmembrane region" description="Helical" evidence="1">
    <location>
        <begin position="88"/>
        <end position="113"/>
    </location>
</feature>